<feature type="chain" id="PRO_5039043870" description="LysM domain-containing protein" evidence="2">
    <location>
        <begin position="30"/>
        <end position="164"/>
    </location>
</feature>
<organism evidence="3 4">
    <name type="scientific">Paenibacillus pini JCM 16418</name>
    <dbReference type="NCBI Taxonomy" id="1236976"/>
    <lineage>
        <taxon>Bacteria</taxon>
        <taxon>Bacillati</taxon>
        <taxon>Bacillota</taxon>
        <taxon>Bacilli</taxon>
        <taxon>Bacillales</taxon>
        <taxon>Paenibacillaceae</taxon>
        <taxon>Paenibacillus</taxon>
    </lineage>
</organism>
<evidence type="ECO:0000256" key="2">
    <source>
        <dbReference type="SAM" id="SignalP"/>
    </source>
</evidence>
<dbReference type="EMBL" id="BAVZ01000001">
    <property type="protein sequence ID" value="GAF06651.1"/>
    <property type="molecule type" value="Genomic_DNA"/>
</dbReference>
<dbReference type="STRING" id="1236976.JCM16418_623"/>
<feature type="signal peptide" evidence="2">
    <location>
        <begin position="1"/>
        <end position="29"/>
    </location>
</feature>
<evidence type="ECO:0000313" key="3">
    <source>
        <dbReference type="EMBL" id="GAF06651.1"/>
    </source>
</evidence>
<keyword evidence="4" id="KW-1185">Reference proteome</keyword>
<proteinExistence type="predicted"/>
<sequence>MNKNIRSFLVKTTLACTLCSGLSIPAVHAEASEWNETDPVTITTPENNNAPSPERHGHHGRKHALLNDTASLLDLSMPDLIQELKKGKTLQQIAKEKKGWSSEVFVQKLNDVQTRKIDDAVKNGKMTTLQADQLKKRLPESLKRFVQHTHKPHSQRQPGTYSHI</sequence>
<dbReference type="AlphaFoldDB" id="W7YQ14"/>
<reference evidence="3 4" key="1">
    <citation type="journal article" date="2014" name="Genome Announc.">
        <title>Draft Genome Sequence of Paenibacillus pini JCM 16418T, Isolated from the Rhizosphere of Pine Tree.</title>
        <authorList>
            <person name="Yuki M."/>
            <person name="Oshima K."/>
            <person name="Suda W."/>
            <person name="Oshida Y."/>
            <person name="Kitamura K."/>
            <person name="Iida Y."/>
            <person name="Hattori M."/>
            <person name="Ohkuma M."/>
        </authorList>
    </citation>
    <scope>NUCLEOTIDE SEQUENCE [LARGE SCALE GENOMIC DNA]</scope>
    <source>
        <strain evidence="3 4">JCM 16418</strain>
    </source>
</reference>
<name>W7YQ14_9BACL</name>
<keyword evidence="2" id="KW-0732">Signal</keyword>
<evidence type="ECO:0000313" key="4">
    <source>
        <dbReference type="Proteomes" id="UP000019364"/>
    </source>
</evidence>
<feature type="compositionally biased region" description="Polar residues" evidence="1">
    <location>
        <begin position="38"/>
        <end position="51"/>
    </location>
</feature>
<evidence type="ECO:0008006" key="5">
    <source>
        <dbReference type="Google" id="ProtNLM"/>
    </source>
</evidence>
<protein>
    <recommendedName>
        <fullName evidence="5">LysM domain-containing protein</fullName>
    </recommendedName>
</protein>
<comment type="caution">
    <text evidence="3">The sequence shown here is derived from an EMBL/GenBank/DDBJ whole genome shotgun (WGS) entry which is preliminary data.</text>
</comment>
<gene>
    <name evidence="3" type="ORF">JCM16418_623</name>
</gene>
<dbReference type="Proteomes" id="UP000019364">
    <property type="component" value="Unassembled WGS sequence"/>
</dbReference>
<dbReference type="OrthoDB" id="2621999at2"/>
<dbReference type="RefSeq" id="WP_036645857.1">
    <property type="nucleotide sequence ID" value="NZ_BAVZ01000001.1"/>
</dbReference>
<evidence type="ECO:0000256" key="1">
    <source>
        <dbReference type="SAM" id="MobiDB-lite"/>
    </source>
</evidence>
<feature type="region of interest" description="Disordered" evidence="1">
    <location>
        <begin position="35"/>
        <end position="60"/>
    </location>
</feature>
<accession>W7YQ14</accession>
<dbReference type="eggNOG" id="ENOG5032VMR">
    <property type="taxonomic scope" value="Bacteria"/>
</dbReference>